<dbReference type="Proteomes" id="UP001281410">
    <property type="component" value="Unassembled WGS sequence"/>
</dbReference>
<comment type="caution">
    <text evidence="1">The sequence shown here is derived from an EMBL/GenBank/DDBJ whole genome shotgun (WGS) entry which is preliminary data.</text>
</comment>
<sequence>MAFTMLVVVNKFVLLEDKVWDDFGGSDDHIVLHLSGEYKEQLVIWGDTRK</sequence>
<name>A0AAE0DSX7_9ROSI</name>
<evidence type="ECO:0000313" key="1">
    <source>
        <dbReference type="EMBL" id="KAK3184893.1"/>
    </source>
</evidence>
<evidence type="ECO:0000313" key="2">
    <source>
        <dbReference type="Proteomes" id="UP001281410"/>
    </source>
</evidence>
<accession>A0AAE0DSX7</accession>
<proteinExistence type="predicted"/>
<gene>
    <name evidence="1" type="ORF">Dsin_032179</name>
</gene>
<dbReference type="EMBL" id="JANJYJ010000010">
    <property type="protein sequence ID" value="KAK3184893.1"/>
    <property type="molecule type" value="Genomic_DNA"/>
</dbReference>
<protein>
    <submittedName>
        <fullName evidence="1">Uncharacterized protein</fullName>
    </submittedName>
</protein>
<reference evidence="1" key="1">
    <citation type="journal article" date="2023" name="Plant J.">
        <title>Genome sequences and population genomics provide insights into the demographic history, inbreeding, and mutation load of two 'living fossil' tree species of Dipteronia.</title>
        <authorList>
            <person name="Feng Y."/>
            <person name="Comes H.P."/>
            <person name="Chen J."/>
            <person name="Zhu S."/>
            <person name="Lu R."/>
            <person name="Zhang X."/>
            <person name="Li P."/>
            <person name="Qiu J."/>
            <person name="Olsen K.M."/>
            <person name="Qiu Y."/>
        </authorList>
    </citation>
    <scope>NUCLEOTIDE SEQUENCE</scope>
    <source>
        <strain evidence="1">NBL</strain>
    </source>
</reference>
<keyword evidence="2" id="KW-1185">Reference proteome</keyword>
<organism evidence="1 2">
    <name type="scientific">Dipteronia sinensis</name>
    <dbReference type="NCBI Taxonomy" id="43782"/>
    <lineage>
        <taxon>Eukaryota</taxon>
        <taxon>Viridiplantae</taxon>
        <taxon>Streptophyta</taxon>
        <taxon>Embryophyta</taxon>
        <taxon>Tracheophyta</taxon>
        <taxon>Spermatophyta</taxon>
        <taxon>Magnoliopsida</taxon>
        <taxon>eudicotyledons</taxon>
        <taxon>Gunneridae</taxon>
        <taxon>Pentapetalae</taxon>
        <taxon>rosids</taxon>
        <taxon>malvids</taxon>
        <taxon>Sapindales</taxon>
        <taxon>Sapindaceae</taxon>
        <taxon>Hippocastanoideae</taxon>
        <taxon>Acereae</taxon>
        <taxon>Dipteronia</taxon>
    </lineage>
</organism>
<dbReference type="AlphaFoldDB" id="A0AAE0DSX7"/>